<protein>
    <submittedName>
        <fullName evidence="2">Uncharacterized protein</fullName>
    </submittedName>
</protein>
<keyword evidence="3" id="KW-1185">Reference proteome</keyword>
<name>A0A8J6LKW0_TENMO</name>
<dbReference type="Proteomes" id="UP000719412">
    <property type="component" value="Unassembled WGS sequence"/>
</dbReference>
<dbReference type="AlphaFoldDB" id="A0A8J6LKW0"/>
<proteinExistence type="predicted"/>
<reference evidence="2" key="1">
    <citation type="journal article" date="2020" name="J Insects Food Feed">
        <title>The yellow mealworm (Tenebrio molitor) genome: a resource for the emerging insects as food and feed industry.</title>
        <authorList>
            <person name="Eriksson T."/>
            <person name="Andere A."/>
            <person name="Kelstrup H."/>
            <person name="Emery V."/>
            <person name="Picard C."/>
        </authorList>
    </citation>
    <scope>NUCLEOTIDE SEQUENCE</scope>
    <source>
        <strain evidence="2">Stoneville</strain>
        <tissue evidence="2">Whole head</tissue>
    </source>
</reference>
<organism evidence="2 3">
    <name type="scientific">Tenebrio molitor</name>
    <name type="common">Yellow mealworm beetle</name>
    <dbReference type="NCBI Taxonomy" id="7067"/>
    <lineage>
        <taxon>Eukaryota</taxon>
        <taxon>Metazoa</taxon>
        <taxon>Ecdysozoa</taxon>
        <taxon>Arthropoda</taxon>
        <taxon>Hexapoda</taxon>
        <taxon>Insecta</taxon>
        <taxon>Pterygota</taxon>
        <taxon>Neoptera</taxon>
        <taxon>Endopterygota</taxon>
        <taxon>Coleoptera</taxon>
        <taxon>Polyphaga</taxon>
        <taxon>Cucujiformia</taxon>
        <taxon>Tenebrionidae</taxon>
        <taxon>Tenebrio</taxon>
    </lineage>
</organism>
<feature type="region of interest" description="Disordered" evidence="1">
    <location>
        <begin position="33"/>
        <end position="56"/>
    </location>
</feature>
<evidence type="ECO:0000256" key="1">
    <source>
        <dbReference type="SAM" id="MobiDB-lite"/>
    </source>
</evidence>
<reference evidence="2" key="2">
    <citation type="submission" date="2021-08" db="EMBL/GenBank/DDBJ databases">
        <authorList>
            <person name="Eriksson T."/>
        </authorList>
    </citation>
    <scope>NUCLEOTIDE SEQUENCE</scope>
    <source>
        <strain evidence="2">Stoneville</strain>
        <tissue evidence="2">Whole head</tissue>
    </source>
</reference>
<sequence length="179" mass="19857">MSLWRINRTGPVLNTRLTRRRVVVKFTRVVGEDSSKYHRPKSPSGSRTSLRKVSGPNALRIKISSGPASPGRPRTHRKVLDLPTSEHRAIGEHQNFLGRFFIGLIKFNDPSCQPAVNPELAEGKEEELEILPSPEGGVIVLAPEKGSAFLPPLISRLAVNGVGRLARWVHVRQGSSWYN</sequence>
<evidence type="ECO:0000313" key="3">
    <source>
        <dbReference type="Proteomes" id="UP000719412"/>
    </source>
</evidence>
<accession>A0A8J6LKW0</accession>
<comment type="caution">
    <text evidence="2">The sequence shown here is derived from an EMBL/GenBank/DDBJ whole genome shotgun (WGS) entry which is preliminary data.</text>
</comment>
<dbReference type="EMBL" id="JABDTM020002628">
    <property type="protein sequence ID" value="KAH0822382.1"/>
    <property type="molecule type" value="Genomic_DNA"/>
</dbReference>
<gene>
    <name evidence="2" type="ORF">GEV33_000409</name>
</gene>
<evidence type="ECO:0000313" key="2">
    <source>
        <dbReference type="EMBL" id="KAH0822382.1"/>
    </source>
</evidence>